<accession>A0A392RXI6</accession>
<proteinExistence type="predicted"/>
<evidence type="ECO:0000313" key="2">
    <source>
        <dbReference type="Proteomes" id="UP000265520"/>
    </source>
</evidence>
<name>A0A392RXI6_9FABA</name>
<organism evidence="1 2">
    <name type="scientific">Trifolium medium</name>
    <dbReference type="NCBI Taxonomy" id="97028"/>
    <lineage>
        <taxon>Eukaryota</taxon>
        <taxon>Viridiplantae</taxon>
        <taxon>Streptophyta</taxon>
        <taxon>Embryophyta</taxon>
        <taxon>Tracheophyta</taxon>
        <taxon>Spermatophyta</taxon>
        <taxon>Magnoliopsida</taxon>
        <taxon>eudicotyledons</taxon>
        <taxon>Gunneridae</taxon>
        <taxon>Pentapetalae</taxon>
        <taxon>rosids</taxon>
        <taxon>fabids</taxon>
        <taxon>Fabales</taxon>
        <taxon>Fabaceae</taxon>
        <taxon>Papilionoideae</taxon>
        <taxon>50 kb inversion clade</taxon>
        <taxon>NPAAA clade</taxon>
        <taxon>Hologalegina</taxon>
        <taxon>IRL clade</taxon>
        <taxon>Trifolieae</taxon>
        <taxon>Trifolium</taxon>
    </lineage>
</organism>
<comment type="caution">
    <text evidence="1">The sequence shown here is derived from an EMBL/GenBank/DDBJ whole genome shotgun (WGS) entry which is preliminary data.</text>
</comment>
<evidence type="ECO:0000313" key="1">
    <source>
        <dbReference type="EMBL" id="MCI40490.1"/>
    </source>
</evidence>
<keyword evidence="2" id="KW-1185">Reference proteome</keyword>
<reference evidence="1 2" key="1">
    <citation type="journal article" date="2018" name="Front. Plant Sci.">
        <title>Red Clover (Trifolium pratense) and Zigzag Clover (T. medium) - A Picture of Genomic Similarities and Differences.</title>
        <authorList>
            <person name="Dluhosova J."/>
            <person name="Istvanek J."/>
            <person name="Nedelnik J."/>
            <person name="Repkova J."/>
        </authorList>
    </citation>
    <scope>NUCLEOTIDE SEQUENCE [LARGE SCALE GENOMIC DNA]</scope>
    <source>
        <strain evidence="2">cv. 10/8</strain>
        <tissue evidence="1">Leaf</tissue>
    </source>
</reference>
<feature type="non-terminal residue" evidence="1">
    <location>
        <position position="23"/>
    </location>
</feature>
<protein>
    <submittedName>
        <fullName evidence="1">Uncharacterized protein</fullName>
    </submittedName>
</protein>
<dbReference type="EMBL" id="LXQA010280308">
    <property type="protein sequence ID" value="MCI40490.1"/>
    <property type="molecule type" value="Genomic_DNA"/>
</dbReference>
<dbReference type="Proteomes" id="UP000265520">
    <property type="component" value="Unassembled WGS sequence"/>
</dbReference>
<sequence>MWMIRCERKGLLWLKEETLTRRI</sequence>
<dbReference type="AlphaFoldDB" id="A0A392RXI6"/>